<keyword evidence="6" id="KW-0808">Transferase</keyword>
<dbReference type="GO" id="GO:0003908">
    <property type="term" value="F:methylated-DNA-[protein]-cysteine S-methyltransferase activity"/>
    <property type="evidence" value="ECO:0007669"/>
    <property type="project" value="UniProtKB-EC"/>
</dbReference>
<dbReference type="CDD" id="cd06445">
    <property type="entry name" value="ATase"/>
    <property type="match status" value="1"/>
</dbReference>
<gene>
    <name evidence="13" type="ORF">EVOR1521_LOCUS2093</name>
</gene>
<dbReference type="EMBL" id="CAUJNA010000102">
    <property type="protein sequence ID" value="CAJ1371885.1"/>
    <property type="molecule type" value="Genomic_DNA"/>
</dbReference>
<dbReference type="PROSITE" id="PS00374">
    <property type="entry name" value="MGMT"/>
    <property type="match status" value="1"/>
</dbReference>
<keyword evidence="14" id="KW-1185">Reference proteome</keyword>
<reference evidence="13" key="1">
    <citation type="submission" date="2023-08" db="EMBL/GenBank/DDBJ databases">
        <authorList>
            <person name="Chen Y."/>
            <person name="Shah S."/>
            <person name="Dougan E. K."/>
            <person name="Thang M."/>
            <person name="Chan C."/>
        </authorList>
    </citation>
    <scope>NUCLEOTIDE SEQUENCE</scope>
</reference>
<evidence type="ECO:0000313" key="13">
    <source>
        <dbReference type="EMBL" id="CAJ1371885.1"/>
    </source>
</evidence>
<dbReference type="InterPro" id="IPR036388">
    <property type="entry name" value="WH-like_DNA-bd_sf"/>
</dbReference>
<evidence type="ECO:0000256" key="11">
    <source>
        <dbReference type="ARBA" id="ARBA00049348"/>
    </source>
</evidence>
<dbReference type="EC" id="2.1.1.63" evidence="3"/>
<dbReference type="PANTHER" id="PTHR10815:SF13">
    <property type="entry name" value="METHYLATED-DNA--PROTEIN-CYSTEINE METHYLTRANSFERASE"/>
    <property type="match status" value="1"/>
</dbReference>
<dbReference type="Gene3D" id="1.10.10.10">
    <property type="entry name" value="Winged helix-like DNA-binding domain superfamily/Winged helix DNA-binding domain"/>
    <property type="match status" value="1"/>
</dbReference>
<accession>A0AA36HMI0</accession>
<evidence type="ECO:0000256" key="9">
    <source>
        <dbReference type="ARBA" id="ARBA00030795"/>
    </source>
</evidence>
<feature type="domain" description="Methylated-DNA-[protein]-cysteine S-methyltransferase DNA binding" evidence="12">
    <location>
        <begin position="18"/>
        <end position="102"/>
    </location>
</feature>
<comment type="similarity">
    <text evidence="2">Belongs to the MGMT family.</text>
</comment>
<dbReference type="NCBIfam" id="TIGR00589">
    <property type="entry name" value="ogt"/>
    <property type="match status" value="1"/>
</dbReference>
<organism evidence="13 14">
    <name type="scientific">Effrenium voratum</name>
    <dbReference type="NCBI Taxonomy" id="2562239"/>
    <lineage>
        <taxon>Eukaryota</taxon>
        <taxon>Sar</taxon>
        <taxon>Alveolata</taxon>
        <taxon>Dinophyceae</taxon>
        <taxon>Suessiales</taxon>
        <taxon>Symbiodiniaceae</taxon>
        <taxon>Effrenium</taxon>
    </lineage>
</organism>
<evidence type="ECO:0000256" key="4">
    <source>
        <dbReference type="ARBA" id="ARBA00015377"/>
    </source>
</evidence>
<feature type="non-terminal residue" evidence="13">
    <location>
        <position position="152"/>
    </location>
</feature>
<dbReference type="AlphaFoldDB" id="A0AA36HMI0"/>
<evidence type="ECO:0000256" key="5">
    <source>
        <dbReference type="ARBA" id="ARBA00022603"/>
    </source>
</evidence>
<dbReference type="Pfam" id="PF01035">
    <property type="entry name" value="DNA_binding_1"/>
    <property type="match status" value="1"/>
</dbReference>
<comment type="catalytic activity">
    <reaction evidence="1">
        <text>a 4-O-methyl-thymidine in DNA + L-cysteinyl-[protein] = a thymidine in DNA + S-methyl-L-cysteinyl-[protein]</text>
        <dbReference type="Rhea" id="RHEA:53428"/>
        <dbReference type="Rhea" id="RHEA-COMP:10131"/>
        <dbReference type="Rhea" id="RHEA-COMP:10132"/>
        <dbReference type="Rhea" id="RHEA-COMP:13555"/>
        <dbReference type="Rhea" id="RHEA-COMP:13556"/>
        <dbReference type="ChEBI" id="CHEBI:29950"/>
        <dbReference type="ChEBI" id="CHEBI:82612"/>
        <dbReference type="ChEBI" id="CHEBI:137386"/>
        <dbReference type="ChEBI" id="CHEBI:137387"/>
        <dbReference type="EC" id="2.1.1.63"/>
    </reaction>
</comment>
<sequence length="152" mass="16446">MQSFYPPRRGGPEKGAPEEVWRAVSQIPRGCVTSYGQISSLLGAPWTPRLVGQALKKNPFAPEVPCHRVVRADRTLGGYFGATAFEDEKVQTKVRLLEEEGVLLERKGEAWLVRAGCFWSFPSAASAQAAGRASAQAGEGVSLYPAKRKAEG</sequence>
<dbReference type="InterPro" id="IPR001497">
    <property type="entry name" value="MethylDNA_cys_MeTrfase_AS"/>
</dbReference>
<protein>
    <recommendedName>
        <fullName evidence="4">Methylated-DNA--protein-cysteine methyltransferase</fullName>
        <ecNumber evidence="3">2.1.1.63</ecNumber>
    </recommendedName>
    <alternativeName>
        <fullName evidence="9">6-O-methylguanine-DNA methyltransferase</fullName>
    </alternativeName>
    <alternativeName>
        <fullName evidence="10">O-6-methylguanine-DNA-alkyltransferase</fullName>
    </alternativeName>
</protein>
<dbReference type="PANTHER" id="PTHR10815">
    <property type="entry name" value="METHYLATED-DNA--PROTEIN-CYSTEINE METHYLTRANSFERASE"/>
    <property type="match status" value="1"/>
</dbReference>
<comment type="caution">
    <text evidence="13">The sequence shown here is derived from an EMBL/GenBank/DDBJ whole genome shotgun (WGS) entry which is preliminary data.</text>
</comment>
<evidence type="ECO:0000256" key="2">
    <source>
        <dbReference type="ARBA" id="ARBA00008711"/>
    </source>
</evidence>
<keyword evidence="5" id="KW-0489">Methyltransferase</keyword>
<evidence type="ECO:0000256" key="6">
    <source>
        <dbReference type="ARBA" id="ARBA00022679"/>
    </source>
</evidence>
<name>A0AA36HMI0_9DINO</name>
<dbReference type="InterPro" id="IPR036217">
    <property type="entry name" value="MethylDNA_cys_MeTrfase_DNAb"/>
</dbReference>
<evidence type="ECO:0000256" key="3">
    <source>
        <dbReference type="ARBA" id="ARBA00011918"/>
    </source>
</evidence>
<evidence type="ECO:0000256" key="8">
    <source>
        <dbReference type="ARBA" id="ARBA00023204"/>
    </source>
</evidence>
<dbReference type="Proteomes" id="UP001178507">
    <property type="component" value="Unassembled WGS sequence"/>
</dbReference>
<keyword evidence="7" id="KW-0227">DNA damage</keyword>
<dbReference type="GO" id="GO:0032259">
    <property type="term" value="P:methylation"/>
    <property type="evidence" value="ECO:0007669"/>
    <property type="project" value="UniProtKB-KW"/>
</dbReference>
<evidence type="ECO:0000256" key="1">
    <source>
        <dbReference type="ARBA" id="ARBA00001286"/>
    </source>
</evidence>
<keyword evidence="8" id="KW-0234">DNA repair</keyword>
<dbReference type="SUPFAM" id="SSF46767">
    <property type="entry name" value="Methylated DNA-protein cysteine methyltransferase, C-terminal domain"/>
    <property type="match status" value="1"/>
</dbReference>
<evidence type="ECO:0000259" key="12">
    <source>
        <dbReference type="Pfam" id="PF01035"/>
    </source>
</evidence>
<dbReference type="InterPro" id="IPR014048">
    <property type="entry name" value="MethylDNA_cys_MeTrfase_DNA-bd"/>
</dbReference>
<evidence type="ECO:0000256" key="10">
    <source>
        <dbReference type="ARBA" id="ARBA00031621"/>
    </source>
</evidence>
<proteinExistence type="inferred from homology"/>
<evidence type="ECO:0000313" key="14">
    <source>
        <dbReference type="Proteomes" id="UP001178507"/>
    </source>
</evidence>
<dbReference type="GO" id="GO:0006281">
    <property type="term" value="P:DNA repair"/>
    <property type="evidence" value="ECO:0007669"/>
    <property type="project" value="UniProtKB-KW"/>
</dbReference>
<evidence type="ECO:0000256" key="7">
    <source>
        <dbReference type="ARBA" id="ARBA00022763"/>
    </source>
</evidence>
<comment type="catalytic activity">
    <reaction evidence="11">
        <text>a 6-O-methyl-2'-deoxyguanosine in DNA + L-cysteinyl-[protein] = S-methyl-L-cysteinyl-[protein] + a 2'-deoxyguanosine in DNA</text>
        <dbReference type="Rhea" id="RHEA:24000"/>
        <dbReference type="Rhea" id="RHEA-COMP:10131"/>
        <dbReference type="Rhea" id="RHEA-COMP:10132"/>
        <dbReference type="Rhea" id="RHEA-COMP:11367"/>
        <dbReference type="Rhea" id="RHEA-COMP:11368"/>
        <dbReference type="ChEBI" id="CHEBI:29950"/>
        <dbReference type="ChEBI" id="CHEBI:82612"/>
        <dbReference type="ChEBI" id="CHEBI:85445"/>
        <dbReference type="ChEBI" id="CHEBI:85448"/>
        <dbReference type="EC" id="2.1.1.63"/>
    </reaction>
</comment>